<name>A0A919DRK4_9ACTN</name>
<feature type="compositionally biased region" description="Low complexity" evidence="1">
    <location>
        <begin position="389"/>
        <end position="403"/>
    </location>
</feature>
<dbReference type="SUPFAM" id="SSF50370">
    <property type="entry name" value="Ricin B-like lectins"/>
    <property type="match status" value="1"/>
</dbReference>
<dbReference type="Proteomes" id="UP000641386">
    <property type="component" value="Unassembled WGS sequence"/>
</dbReference>
<dbReference type="SMART" id="SM00458">
    <property type="entry name" value="RICIN"/>
    <property type="match status" value="1"/>
</dbReference>
<keyword evidence="4" id="KW-1185">Reference proteome</keyword>
<dbReference type="InterPro" id="IPR035992">
    <property type="entry name" value="Ricin_B-like_lectins"/>
</dbReference>
<feature type="domain" description="Ricin B lectin" evidence="2">
    <location>
        <begin position="437"/>
        <end position="565"/>
    </location>
</feature>
<dbReference type="Gene3D" id="2.80.10.50">
    <property type="match status" value="1"/>
</dbReference>
<evidence type="ECO:0000313" key="4">
    <source>
        <dbReference type="Proteomes" id="UP000641386"/>
    </source>
</evidence>
<dbReference type="PROSITE" id="PS50231">
    <property type="entry name" value="RICIN_B_LECTIN"/>
    <property type="match status" value="1"/>
</dbReference>
<evidence type="ECO:0000259" key="2">
    <source>
        <dbReference type="SMART" id="SM00458"/>
    </source>
</evidence>
<evidence type="ECO:0000313" key="3">
    <source>
        <dbReference type="EMBL" id="GHE69942.1"/>
    </source>
</evidence>
<dbReference type="InterPro" id="IPR000772">
    <property type="entry name" value="Ricin_B_lectin"/>
</dbReference>
<feature type="region of interest" description="Disordered" evidence="1">
    <location>
        <begin position="1"/>
        <end position="54"/>
    </location>
</feature>
<dbReference type="RefSeq" id="WP_189899555.1">
    <property type="nucleotide sequence ID" value="NZ_BNBC01000009.1"/>
</dbReference>
<sequence length="567" mass="59307">MARADGTDNDVETGDAGGPYTGASGEAAGPATGRRAGTSAEVTDPYEDLPGEDGWVGEAGGGYAGAADARLVGLLRAETPTVYPALRELRSRHHSAVLAYARRCTTSDAAARQLAAQAFTHAARESARGVDRGVPVRLQLLLLTARLAAAWARDERAGGLDAGLLLILSTAGADGPEPPLLAAFQSLPLRAQGLLWYGTVEQESDERTARFLGLTREDVRYGVPQALQAMARACLRSRLAASDDPHCGDFRRLIEESVRPENPRSSADLHIHMAHCAHCTAAFEEQSALRDDPRTALAEGLLPWGGTAYVTRRPTEPGREAGAATDDGTPTTAWPPSRRYVLASVALGVALTPLLLFALSSGDTEPHRRSAGAVTTPSVPAQVTVTATVSTGPATPSPSATSRPPSPTPSPRPTRTAHIDPPPPKPAPRPSPTYPPGAVFAQVVNDASGRCLDVAGDFDNGTDVVTAPCGSADTQRWRVDPGRGVVQSAADPDFCLDSRGSVDKGVGIWSCDSVDGRNGRNLTFTVDPDGVIRPAVAIETALTDNGGYLSLDPLSGGAEQRWRAGQR</sequence>
<reference evidence="3" key="2">
    <citation type="submission" date="2020-09" db="EMBL/GenBank/DDBJ databases">
        <authorList>
            <person name="Sun Q."/>
            <person name="Ohkuma M."/>
        </authorList>
    </citation>
    <scope>NUCLEOTIDE SEQUENCE</scope>
    <source>
        <strain evidence="3">JCM 3302</strain>
    </source>
</reference>
<dbReference type="Pfam" id="PF00652">
    <property type="entry name" value="Ricin_B_lectin"/>
    <property type="match status" value="1"/>
</dbReference>
<feature type="compositionally biased region" description="Low complexity" evidence="1">
    <location>
        <begin position="321"/>
        <end position="332"/>
    </location>
</feature>
<reference evidence="3" key="1">
    <citation type="journal article" date="2014" name="Int. J. Syst. Evol. Microbiol.">
        <title>Complete genome sequence of Corynebacterium casei LMG S-19264T (=DSM 44701T), isolated from a smear-ripened cheese.</title>
        <authorList>
            <consortium name="US DOE Joint Genome Institute (JGI-PGF)"/>
            <person name="Walter F."/>
            <person name="Albersmeier A."/>
            <person name="Kalinowski J."/>
            <person name="Ruckert C."/>
        </authorList>
    </citation>
    <scope>NUCLEOTIDE SEQUENCE</scope>
    <source>
        <strain evidence="3">JCM 3302</strain>
    </source>
</reference>
<proteinExistence type="predicted"/>
<feature type="region of interest" description="Disordered" evidence="1">
    <location>
        <begin position="308"/>
        <end position="335"/>
    </location>
</feature>
<feature type="region of interest" description="Disordered" evidence="1">
    <location>
        <begin position="389"/>
        <end position="438"/>
    </location>
</feature>
<dbReference type="EMBL" id="BNBC01000009">
    <property type="protein sequence ID" value="GHE69942.1"/>
    <property type="molecule type" value="Genomic_DNA"/>
</dbReference>
<accession>A0A919DRK4</accession>
<dbReference type="AlphaFoldDB" id="A0A919DRK4"/>
<comment type="caution">
    <text evidence="3">The sequence shown here is derived from an EMBL/GenBank/DDBJ whole genome shotgun (WGS) entry which is preliminary data.</text>
</comment>
<organism evidence="3 4">
    <name type="scientific">Streptomyces spiralis</name>
    <dbReference type="NCBI Taxonomy" id="66376"/>
    <lineage>
        <taxon>Bacteria</taxon>
        <taxon>Bacillati</taxon>
        <taxon>Actinomycetota</taxon>
        <taxon>Actinomycetes</taxon>
        <taxon>Kitasatosporales</taxon>
        <taxon>Streptomycetaceae</taxon>
        <taxon>Streptomyces</taxon>
    </lineage>
</organism>
<protein>
    <recommendedName>
        <fullName evidence="2">Ricin B lectin domain-containing protein</fullName>
    </recommendedName>
</protein>
<evidence type="ECO:0000256" key="1">
    <source>
        <dbReference type="SAM" id="MobiDB-lite"/>
    </source>
</evidence>
<feature type="region of interest" description="Disordered" evidence="1">
    <location>
        <begin position="363"/>
        <end position="382"/>
    </location>
</feature>
<feature type="compositionally biased region" description="Low complexity" evidence="1">
    <location>
        <begin position="25"/>
        <end position="38"/>
    </location>
</feature>
<feature type="compositionally biased region" description="Pro residues" evidence="1">
    <location>
        <begin position="420"/>
        <end position="435"/>
    </location>
</feature>
<gene>
    <name evidence="3" type="ORF">GCM10014715_24760</name>
</gene>